<accession>A0A1W1VAW0</accession>
<dbReference type="RefSeq" id="WP_170928685.1">
    <property type="nucleotide sequence ID" value="NZ_FWWU01000009.1"/>
</dbReference>
<dbReference type="GO" id="GO:0004568">
    <property type="term" value="F:chitinase activity"/>
    <property type="evidence" value="ECO:0007669"/>
    <property type="project" value="InterPro"/>
</dbReference>
<dbReference type="SUPFAM" id="SSF53955">
    <property type="entry name" value="Lysozyme-like"/>
    <property type="match status" value="1"/>
</dbReference>
<keyword evidence="3" id="KW-1185">Reference proteome</keyword>
<evidence type="ECO:0000313" key="2">
    <source>
        <dbReference type="EMBL" id="SMB90607.1"/>
    </source>
</evidence>
<reference evidence="2 3" key="1">
    <citation type="submission" date="2017-04" db="EMBL/GenBank/DDBJ databases">
        <authorList>
            <person name="Afonso C.L."/>
            <person name="Miller P.J."/>
            <person name="Scott M.A."/>
            <person name="Spackman E."/>
            <person name="Goraichik I."/>
            <person name="Dimitrov K.M."/>
            <person name="Suarez D.L."/>
            <person name="Swayne D.E."/>
        </authorList>
    </citation>
    <scope>NUCLEOTIDE SEQUENCE [LARGE SCALE GENOMIC DNA]</scope>
    <source>
        <strain evidence="2 3">KR-140</strain>
    </source>
</reference>
<dbReference type="InterPro" id="IPR052354">
    <property type="entry name" value="Cell_Wall_Dynamics_Protein"/>
</dbReference>
<dbReference type="Pfam" id="PF00182">
    <property type="entry name" value="Glyco_hydro_19"/>
    <property type="match status" value="1"/>
</dbReference>
<organism evidence="2 3">
    <name type="scientific">Deinococcus hopiensis KR-140</name>
    <dbReference type="NCBI Taxonomy" id="695939"/>
    <lineage>
        <taxon>Bacteria</taxon>
        <taxon>Thermotogati</taxon>
        <taxon>Deinococcota</taxon>
        <taxon>Deinococci</taxon>
        <taxon>Deinococcales</taxon>
        <taxon>Deinococcaceae</taxon>
        <taxon>Deinococcus</taxon>
    </lineage>
</organism>
<dbReference type="EMBL" id="FWWU01000009">
    <property type="protein sequence ID" value="SMB90607.1"/>
    <property type="molecule type" value="Genomic_DNA"/>
</dbReference>
<dbReference type="PANTHER" id="PTHR34408">
    <property type="entry name" value="FAMILY PROTEIN, PUTATIVE-RELATED"/>
    <property type="match status" value="1"/>
</dbReference>
<feature type="domain" description="Glycoside hydrolase family 19 catalytic" evidence="1">
    <location>
        <begin position="107"/>
        <end position="170"/>
    </location>
</feature>
<protein>
    <submittedName>
        <fullName evidence="2">Putative chitinase</fullName>
    </submittedName>
</protein>
<dbReference type="GO" id="GO:0006032">
    <property type="term" value="P:chitin catabolic process"/>
    <property type="evidence" value="ECO:0007669"/>
    <property type="project" value="InterPro"/>
</dbReference>
<dbReference type="AlphaFoldDB" id="A0A1W1VAW0"/>
<dbReference type="PANTHER" id="PTHR34408:SF1">
    <property type="entry name" value="GLYCOSYL HYDROLASE FAMILY 19 DOMAIN-CONTAINING PROTEIN HI_1415"/>
    <property type="match status" value="1"/>
</dbReference>
<sequence>MITPDLLWAVRTDLDVTSAQTTALKLAAAALRFDISSRLRVAHWLAQLAHESGFRPVAENLNYTAQRLAEVWPYRYAVDPHAAPKAPNTLARRLADAGPAAIANNCYAGRNGNGPEASGDGYRFRGRGLIQTTGRANYRRSGREIGFDLEGQPDLLLQYGVAALDAAAYWRRRGLNEAADRDDLSAVTRGVNGRLNGLQERAVYLQRAKKALGI</sequence>
<evidence type="ECO:0000313" key="3">
    <source>
        <dbReference type="Proteomes" id="UP000192582"/>
    </source>
</evidence>
<gene>
    <name evidence="2" type="ORF">SAMN00790413_00829</name>
</gene>
<evidence type="ECO:0000259" key="1">
    <source>
        <dbReference type="Pfam" id="PF00182"/>
    </source>
</evidence>
<dbReference type="InterPro" id="IPR023346">
    <property type="entry name" value="Lysozyme-like_dom_sf"/>
</dbReference>
<dbReference type="InterPro" id="IPR000726">
    <property type="entry name" value="Glyco_hydro_19_cat"/>
</dbReference>
<dbReference type="Gene3D" id="1.10.530.10">
    <property type="match status" value="1"/>
</dbReference>
<dbReference type="Proteomes" id="UP000192582">
    <property type="component" value="Unassembled WGS sequence"/>
</dbReference>
<dbReference type="STRING" id="695939.SAMN00790413_00829"/>
<name>A0A1W1VAW0_9DEIO</name>
<dbReference type="GO" id="GO:0016998">
    <property type="term" value="P:cell wall macromolecule catabolic process"/>
    <property type="evidence" value="ECO:0007669"/>
    <property type="project" value="InterPro"/>
</dbReference>
<proteinExistence type="predicted"/>